<dbReference type="Proteomes" id="UP000221020">
    <property type="component" value="Unassembled WGS sequence"/>
</dbReference>
<keyword evidence="1" id="KW-0175">Coiled coil</keyword>
<dbReference type="Pfam" id="PF10552">
    <property type="entry name" value="ORF6C"/>
    <property type="match status" value="1"/>
</dbReference>
<protein>
    <recommendedName>
        <fullName evidence="6">Antirepressor</fullName>
    </recommendedName>
</protein>
<dbReference type="RefSeq" id="WP_097894656.1">
    <property type="nucleotide sequence ID" value="NZ_NVOR01000057.1"/>
</dbReference>
<accession>A0AA91VAL1</accession>
<name>A0AA91VAL1_9BACI</name>
<proteinExistence type="predicted"/>
<sequence>MTDQLTVVNELHILGKQNVAGYEFTGIEGGFGEGKKAMLVKEIAEIHNRETWKINERINDNRKRFQDGIDIIDLKTPPFNGYVLESLKIQGILMQSQIGNAKNIYILSERGYAKLLKILEDDTAWELYDQFVDGYFNMRQQQQLPTDPIGILRLTFEALEEQKQEMQDIREDVKDLRDNAPLFAIECDEIAKAVRRLGVLLLGGKNCNAYQDISLRRKLYSDIYSQLHREFGVNSYKAIKRHHLDRAIQIINEEYSIPTVLDEEITATNAQINMAEVQ</sequence>
<dbReference type="AlphaFoldDB" id="A0AA91VAL1"/>
<evidence type="ECO:0000313" key="4">
    <source>
        <dbReference type="EMBL" id="PED81645.1"/>
    </source>
</evidence>
<evidence type="ECO:0000259" key="3">
    <source>
        <dbReference type="Pfam" id="PF10552"/>
    </source>
</evidence>
<dbReference type="EMBL" id="NVOR01000057">
    <property type="protein sequence ID" value="PED81645.1"/>
    <property type="molecule type" value="Genomic_DNA"/>
</dbReference>
<feature type="coiled-coil region" evidence="1">
    <location>
        <begin position="152"/>
        <end position="179"/>
    </location>
</feature>
<dbReference type="Pfam" id="PF10543">
    <property type="entry name" value="ORF6N"/>
    <property type="match status" value="1"/>
</dbReference>
<dbReference type="InterPro" id="IPR018878">
    <property type="entry name" value="ORF6C_dom"/>
</dbReference>
<feature type="domain" description="ORF6C" evidence="3">
    <location>
        <begin position="152"/>
        <end position="265"/>
    </location>
</feature>
<comment type="caution">
    <text evidence="4">The sequence shown here is derived from an EMBL/GenBank/DDBJ whole genome shotgun (WGS) entry which is preliminary data.</text>
</comment>
<evidence type="ECO:0000256" key="1">
    <source>
        <dbReference type="SAM" id="Coils"/>
    </source>
</evidence>
<dbReference type="InterPro" id="IPR018873">
    <property type="entry name" value="KilA-N_DNA-bd_domain"/>
</dbReference>
<reference evidence="4 5" key="1">
    <citation type="submission" date="2017-09" db="EMBL/GenBank/DDBJ databases">
        <title>Large-scale bioinformatics analysis of Bacillus genomes uncovers conserved roles of natural products in bacterial physiology.</title>
        <authorList>
            <consortium name="Agbiome Team Llc"/>
            <person name="Bleich R.M."/>
            <person name="Grubbs K.J."/>
            <person name="Santa Maria K.C."/>
            <person name="Allen S.E."/>
            <person name="Farag S."/>
            <person name="Shank E.A."/>
            <person name="Bowers A."/>
        </authorList>
    </citation>
    <scope>NUCLEOTIDE SEQUENCE [LARGE SCALE GENOMIC DNA]</scope>
    <source>
        <strain evidence="4 5">AFS092012</strain>
    </source>
</reference>
<evidence type="ECO:0000313" key="5">
    <source>
        <dbReference type="Proteomes" id="UP000221020"/>
    </source>
</evidence>
<feature type="domain" description="KilA-N DNA-binding" evidence="2">
    <location>
        <begin position="34"/>
        <end position="118"/>
    </location>
</feature>
<evidence type="ECO:0008006" key="6">
    <source>
        <dbReference type="Google" id="ProtNLM"/>
    </source>
</evidence>
<gene>
    <name evidence="4" type="ORF">CON65_15765</name>
</gene>
<organism evidence="4 5">
    <name type="scientific">Bacillus pseudomycoides</name>
    <dbReference type="NCBI Taxonomy" id="64104"/>
    <lineage>
        <taxon>Bacteria</taxon>
        <taxon>Bacillati</taxon>
        <taxon>Bacillota</taxon>
        <taxon>Bacilli</taxon>
        <taxon>Bacillales</taxon>
        <taxon>Bacillaceae</taxon>
        <taxon>Bacillus</taxon>
        <taxon>Bacillus cereus group</taxon>
    </lineage>
</organism>
<evidence type="ECO:0000259" key="2">
    <source>
        <dbReference type="Pfam" id="PF10543"/>
    </source>
</evidence>